<comment type="caution">
    <text evidence="1">The sequence shown here is derived from an EMBL/GenBank/DDBJ whole genome shotgun (WGS) entry which is preliminary data.</text>
</comment>
<reference evidence="1" key="1">
    <citation type="submission" date="2016-08" db="EMBL/GenBank/DDBJ databases">
        <authorList>
            <person name="Ngugi D.K."/>
            <person name="Miyake S."/>
            <person name="Stingl U."/>
        </authorList>
    </citation>
    <scope>NUCLEOTIDE SEQUENCE</scope>
    <source>
        <strain evidence="1">SCG-D08WGA-EpuloA1</strain>
    </source>
</reference>
<proteinExistence type="predicted"/>
<gene>
    <name evidence="1" type="ORF">AN640_07090</name>
</gene>
<accession>A0ACC8XGV0</accession>
<evidence type="ECO:0000313" key="1">
    <source>
        <dbReference type="EMBL" id="ONI42818.1"/>
    </source>
</evidence>
<sequence>MDTSVVLVALKLAPYLQMNKEHSGIKFNIVFNGEFPEKLNICEGKVNDRKCKDGSIEDNGCIGGYNQLSDIKFVTRGVKNAVVMDLWMRNF</sequence>
<dbReference type="EMBL" id="LJHD01000176">
    <property type="protein sequence ID" value="ONI42818.1"/>
    <property type="molecule type" value="Genomic_DNA"/>
</dbReference>
<protein>
    <submittedName>
        <fullName evidence="1">Uncharacterized protein</fullName>
    </submittedName>
</protein>
<evidence type="ECO:0000313" key="2">
    <source>
        <dbReference type="Proteomes" id="UP000188637"/>
    </source>
</evidence>
<dbReference type="Proteomes" id="UP000188637">
    <property type="component" value="Unassembled WGS sequence"/>
</dbReference>
<organism evidence="1 2">
    <name type="scientific">Candidatus Epulonipiscium fishelsonii</name>
    <dbReference type="NCBI Taxonomy" id="77094"/>
    <lineage>
        <taxon>Bacteria</taxon>
        <taxon>Bacillati</taxon>
        <taxon>Bacillota</taxon>
        <taxon>Clostridia</taxon>
        <taxon>Lachnospirales</taxon>
        <taxon>Lachnospiraceae</taxon>
        <taxon>Candidatus Epulonipiscium</taxon>
    </lineage>
</organism>
<name>A0ACC8XGV0_9FIRM</name>
<keyword evidence="2" id="KW-1185">Reference proteome</keyword>